<accession>A0A5C7B3J3</accession>
<dbReference type="InterPro" id="IPR006635">
    <property type="entry name" value="NEAT_dom"/>
</dbReference>
<organism evidence="2 3">
    <name type="scientific">Psychroserpens burtonensis</name>
    <dbReference type="NCBI Taxonomy" id="49278"/>
    <lineage>
        <taxon>Bacteria</taxon>
        <taxon>Pseudomonadati</taxon>
        <taxon>Bacteroidota</taxon>
        <taxon>Flavobacteriia</taxon>
        <taxon>Flavobacteriales</taxon>
        <taxon>Flavobacteriaceae</taxon>
        <taxon>Psychroserpens</taxon>
    </lineage>
</organism>
<comment type="caution">
    <text evidence="2">The sequence shown here is derived from an EMBL/GenBank/DDBJ whole genome shotgun (WGS) entry which is preliminary data.</text>
</comment>
<keyword evidence="3" id="KW-1185">Reference proteome</keyword>
<proteinExistence type="predicted"/>
<dbReference type="OrthoDB" id="1093345at2"/>
<dbReference type="RefSeq" id="WP_147232061.1">
    <property type="nucleotide sequence ID" value="NZ_VOSB01000029.1"/>
</dbReference>
<dbReference type="STRING" id="1123037.GCA_000425305_01519"/>
<feature type="domain" description="NEAT" evidence="1">
    <location>
        <begin position="717"/>
        <end position="809"/>
    </location>
</feature>
<protein>
    <submittedName>
        <fullName evidence="2">Ribonuclease HII</fullName>
    </submittedName>
</protein>
<gene>
    <name evidence="2" type="ORF">ES692_16085</name>
</gene>
<evidence type="ECO:0000259" key="1">
    <source>
        <dbReference type="PROSITE" id="PS50978"/>
    </source>
</evidence>
<dbReference type="PROSITE" id="PS50978">
    <property type="entry name" value="NEAT"/>
    <property type="match status" value="1"/>
</dbReference>
<evidence type="ECO:0000313" key="3">
    <source>
        <dbReference type="Proteomes" id="UP000321938"/>
    </source>
</evidence>
<evidence type="ECO:0000313" key="2">
    <source>
        <dbReference type="EMBL" id="TXE15557.1"/>
    </source>
</evidence>
<dbReference type="AlphaFoldDB" id="A0A5C7B3J3"/>
<reference evidence="2 3" key="1">
    <citation type="submission" date="2019-08" db="EMBL/GenBank/DDBJ databases">
        <title>Genome of Psychroserpens burtonensis ACAM 167.</title>
        <authorList>
            <person name="Bowman J.P."/>
        </authorList>
    </citation>
    <scope>NUCLEOTIDE SEQUENCE [LARGE SCALE GENOMIC DNA]</scope>
    <source>
        <strain evidence="2 3">ACAM 167</strain>
    </source>
</reference>
<sequence>MKKIWFAFFCFLLFFNCENSKPESLSLLSLVPEQTEILIKINSSEGLANGLKNNALINEIVNYSQIKDLQTLLLPLYEINKKQSLIALSKNSNDSLEISYIIPLSKESPSLDSIDGLKIDSVYNTFGIHKLEYNNQTFYSVIKDSILFASNTLAIAKKSQNPTVVNSEIETLYNASSGDKMVSILINHNTSFFNPKLFKDSSLNAIKFSKYTMLEGDISQNSILFNGITKANDSTESLINIFKNTIPQENNVASILPSNIESFTSLTFDNYDRIKNNLLRHHLIDTSNATNFNFHNIIEVCQAKTKTQEAAIIRSLDPSVTLDNLSAKTIHDTYRNISIFTLENSASFLIDFKSILNLKPPKHFISIDDFFVFSDDIDFLKSIISSHQNNVILSETDSYKNLKLNLSDESSLLIYGDYEELNAILNLNFTDDKKLNISNYKSCAVQYVYETDFAHIVAVFETHKDKSNNNSVTEEFNISLDAELLTTPQLVKNHTNNQMDIVVQDVNNNLYLISNQGKVYWKKQLPGKILGEINQIDTYKNGRLQLVFNTSKRLYVLDRNGKDVNHFPLDFNDQITQPVSVFDYDKKKKYRLMITQGKSVLMYDKNGDIVKGFKYRKADNLITSQPKHFRIGRKDHIVFAHGNTLEILDRVGQPITKLNEQISFSENEIYLYNNSFTTSNTDGELIQINSRGTVNHKNLNLNSNHKITTTSKTFVSLSDNKLTIKSKTIELDFGDYTAPKIFYINDKIYVTVTDLQSKKGFLFDSQAKPIANFPIYANSQLELNNIDKDSALEVITKGDNNAIIVYEIQ</sequence>
<name>A0A5C7B3J3_9FLAO</name>
<dbReference type="EMBL" id="VOSB01000029">
    <property type="protein sequence ID" value="TXE15557.1"/>
    <property type="molecule type" value="Genomic_DNA"/>
</dbReference>
<dbReference type="Proteomes" id="UP000321938">
    <property type="component" value="Unassembled WGS sequence"/>
</dbReference>